<dbReference type="PANTHER" id="PTHR24166:SF48">
    <property type="entry name" value="PROTEIN VAPYRIN"/>
    <property type="match status" value="1"/>
</dbReference>
<dbReference type="Pfam" id="PF12796">
    <property type="entry name" value="Ank_2"/>
    <property type="match status" value="1"/>
</dbReference>
<dbReference type="AlphaFoldDB" id="A0A9W8TBY2"/>
<dbReference type="PANTHER" id="PTHR24166">
    <property type="entry name" value="ROLLING PEBBLES, ISOFORM B"/>
    <property type="match status" value="1"/>
</dbReference>
<evidence type="ECO:0000313" key="5">
    <source>
        <dbReference type="EMBL" id="KAJ4309580.1"/>
    </source>
</evidence>
<dbReference type="Proteomes" id="UP001140502">
    <property type="component" value="Unassembled WGS sequence"/>
</dbReference>
<feature type="repeat" description="ANK" evidence="3">
    <location>
        <begin position="131"/>
        <end position="163"/>
    </location>
</feature>
<feature type="repeat" description="ANK" evidence="3">
    <location>
        <begin position="64"/>
        <end position="96"/>
    </location>
</feature>
<dbReference type="Gene3D" id="1.25.40.20">
    <property type="entry name" value="Ankyrin repeat-containing domain"/>
    <property type="match status" value="2"/>
</dbReference>
<evidence type="ECO:0000256" key="1">
    <source>
        <dbReference type="ARBA" id="ARBA00022737"/>
    </source>
</evidence>
<organism evidence="5 6">
    <name type="scientific">Fusarium piperis</name>
    <dbReference type="NCBI Taxonomy" id="1435070"/>
    <lineage>
        <taxon>Eukaryota</taxon>
        <taxon>Fungi</taxon>
        <taxon>Dikarya</taxon>
        <taxon>Ascomycota</taxon>
        <taxon>Pezizomycotina</taxon>
        <taxon>Sordariomycetes</taxon>
        <taxon>Hypocreomycetidae</taxon>
        <taxon>Hypocreales</taxon>
        <taxon>Nectriaceae</taxon>
        <taxon>Fusarium</taxon>
        <taxon>Fusarium solani species complex</taxon>
    </lineage>
</organism>
<evidence type="ECO:0000256" key="4">
    <source>
        <dbReference type="SAM" id="MobiDB-lite"/>
    </source>
</evidence>
<feature type="compositionally biased region" description="Basic and acidic residues" evidence="4">
    <location>
        <begin position="411"/>
        <end position="440"/>
    </location>
</feature>
<dbReference type="InterPro" id="IPR050889">
    <property type="entry name" value="Dendritic_Spine_Reg/Scaffold"/>
</dbReference>
<gene>
    <name evidence="5" type="ORF">N0V84_011422</name>
</gene>
<name>A0A9W8TBY2_9HYPO</name>
<dbReference type="PROSITE" id="PS50088">
    <property type="entry name" value="ANK_REPEAT"/>
    <property type="match status" value="3"/>
</dbReference>
<dbReference type="PROSITE" id="PS50297">
    <property type="entry name" value="ANK_REP_REGION"/>
    <property type="match status" value="3"/>
</dbReference>
<reference evidence="5" key="1">
    <citation type="submission" date="2022-10" db="EMBL/GenBank/DDBJ databases">
        <title>Tapping the CABI collections for fungal endophytes: first genome assemblies for Collariella, Neodidymelliopsis, Ascochyta clinopodiicola, Didymella pomorum, Didymosphaeria variabile, Neocosmospora piperis and Neocucurbitaria cava.</title>
        <authorList>
            <person name="Hill R."/>
        </authorList>
    </citation>
    <scope>NUCLEOTIDE SEQUENCE</scope>
    <source>
        <strain evidence="5">IMI 366586</strain>
    </source>
</reference>
<evidence type="ECO:0000313" key="6">
    <source>
        <dbReference type="Proteomes" id="UP001140502"/>
    </source>
</evidence>
<feature type="repeat" description="ANK" evidence="3">
    <location>
        <begin position="202"/>
        <end position="234"/>
    </location>
</feature>
<keyword evidence="6" id="KW-1185">Reference proteome</keyword>
<dbReference type="InterPro" id="IPR002110">
    <property type="entry name" value="Ankyrin_rpt"/>
</dbReference>
<feature type="region of interest" description="Disordered" evidence="4">
    <location>
        <begin position="409"/>
        <end position="476"/>
    </location>
</feature>
<feature type="compositionally biased region" description="Basic and acidic residues" evidence="4">
    <location>
        <begin position="448"/>
        <end position="464"/>
    </location>
</feature>
<dbReference type="OrthoDB" id="7464126at2759"/>
<sequence>MTLAESKDLTVSDLELLRRLRLLLDEPEFDNDVRDAICDNEDSLVRLEQVLEEQPLAFLKFDSTGRGLIHLAVQYDRVQELKLLLAKGADVNQRDARNQTPLHLAAFYHGFKCLWALLETKKCLLNQEDNSSRTALHLAAQAGSVKAVAMLLEAGVSATSVSKGRSTPLHLLALAGVDHSVAEEIVRQLQSNHAELNARDENGNTPAMVALRLSNLPVLQALFESGASLHLTNHHSQNIVHFAARYADTDVLEYLSSLKLEGIDPELPSKSGDTPKDDLCWAMQAEDSELTLPLRRPSPAMRYAFTQFYFGVISRNLENDLNMLRQLLQSMEQGDLIAFSTKLSTLISWKETCYHHQHICRYRDILNHVEEGRGSKAINQIQIDMQDAICELEFAQRVLEGFADPFPDDIAEPREVDKGLDNESKRHCYLSDHNGQDEPKGGPPIRLVSDKVVGDDIRSHEDGHPTPQEPEESRLSVETMGLAPTLPDLVDLIFSKLPSFFEPPVSIGKTRVRWKCV</sequence>
<proteinExistence type="predicted"/>
<evidence type="ECO:0000256" key="2">
    <source>
        <dbReference type="ARBA" id="ARBA00023043"/>
    </source>
</evidence>
<comment type="caution">
    <text evidence="5">The sequence shown here is derived from an EMBL/GenBank/DDBJ whole genome shotgun (WGS) entry which is preliminary data.</text>
</comment>
<dbReference type="SUPFAM" id="SSF48403">
    <property type="entry name" value="Ankyrin repeat"/>
    <property type="match status" value="1"/>
</dbReference>
<keyword evidence="1" id="KW-0677">Repeat</keyword>
<accession>A0A9W8TBY2</accession>
<keyword evidence="2 3" id="KW-0040">ANK repeat</keyword>
<protein>
    <recommendedName>
        <fullName evidence="7">Ankyrin</fullName>
    </recommendedName>
</protein>
<evidence type="ECO:0000256" key="3">
    <source>
        <dbReference type="PROSITE-ProRule" id="PRU00023"/>
    </source>
</evidence>
<evidence type="ECO:0008006" key="7">
    <source>
        <dbReference type="Google" id="ProtNLM"/>
    </source>
</evidence>
<dbReference type="EMBL" id="JAPEUR010000425">
    <property type="protein sequence ID" value="KAJ4309580.1"/>
    <property type="molecule type" value="Genomic_DNA"/>
</dbReference>
<dbReference type="InterPro" id="IPR036770">
    <property type="entry name" value="Ankyrin_rpt-contain_sf"/>
</dbReference>
<dbReference type="SMART" id="SM00248">
    <property type="entry name" value="ANK"/>
    <property type="match status" value="6"/>
</dbReference>